<feature type="chain" id="PRO_5005189785" description="DUF1995 domain-containing protein" evidence="1">
    <location>
        <begin position="38"/>
        <end position="368"/>
    </location>
</feature>
<evidence type="ECO:0000313" key="4">
    <source>
        <dbReference type="Proteomes" id="UP000041254"/>
    </source>
</evidence>
<name>A0A0G4GC13_VITBC</name>
<reference evidence="3 4" key="1">
    <citation type="submission" date="2014-11" db="EMBL/GenBank/DDBJ databases">
        <authorList>
            <person name="Zhu J."/>
            <person name="Qi W."/>
            <person name="Song R."/>
        </authorList>
    </citation>
    <scope>NUCLEOTIDE SEQUENCE [LARGE SCALE GENOMIC DNA]</scope>
</reference>
<protein>
    <recommendedName>
        <fullName evidence="2">DUF1995 domain-containing protein</fullName>
    </recommendedName>
</protein>
<evidence type="ECO:0000313" key="3">
    <source>
        <dbReference type="EMBL" id="CEM26650.1"/>
    </source>
</evidence>
<dbReference type="Proteomes" id="UP000041254">
    <property type="component" value="Unassembled WGS sequence"/>
</dbReference>
<dbReference type="InParanoid" id="A0A0G4GC13"/>
<dbReference type="OrthoDB" id="5696at2759"/>
<dbReference type="VEuPathDB" id="CryptoDB:Vbra_6190"/>
<evidence type="ECO:0000256" key="1">
    <source>
        <dbReference type="SAM" id="SignalP"/>
    </source>
</evidence>
<feature type="signal peptide" evidence="1">
    <location>
        <begin position="1"/>
        <end position="37"/>
    </location>
</feature>
<proteinExistence type="predicted"/>
<gene>
    <name evidence="3" type="ORF">Vbra_6190</name>
</gene>
<sequence>MDPSRYPSRRPPCLPSLSLVLLGLLASLLHLPHPCWGLREAAAFLPSAVWPSLSHQGAHRRLAVRRPGVMAATAAETASTATETADPDFFMASDLPESLDDGVAIAVNSTLMMLNEAGDTNRIRIEFDPTADAMKEFHSLKQSQEFVLNYLRRIALHLLPEKEGEKEGTVRVFLPDHGWAALMRRDWRIDTPESLMPSCVKIAALTGDKPDYSTDRAIVLLSPELTDPMQQLWEELKEHPDLPVILVNPGYDNRPALHYQALARNLRDELTTETETVWYLRVYSWGCVARFWPLRYSVWLQDPRYQSQGGYRLVQTYASRPTRNMVLKAVDNAINEMTPQKEEGANPLKAMASGVSNILSTMGKITEV</sequence>
<accession>A0A0G4GC13</accession>
<keyword evidence="1" id="KW-0732">Signal</keyword>
<dbReference type="PANTHER" id="PTHR35509:SF1">
    <property type="entry name" value="DOMAIN PROTEIN, PUTATIVE (DUF1995)-RELATED"/>
    <property type="match status" value="1"/>
</dbReference>
<dbReference type="STRING" id="1169540.A0A0G4GC13"/>
<dbReference type="AlphaFoldDB" id="A0A0G4GC13"/>
<organism evidence="3 4">
    <name type="scientific">Vitrella brassicaformis (strain CCMP3155)</name>
    <dbReference type="NCBI Taxonomy" id="1169540"/>
    <lineage>
        <taxon>Eukaryota</taxon>
        <taxon>Sar</taxon>
        <taxon>Alveolata</taxon>
        <taxon>Colpodellida</taxon>
        <taxon>Vitrellaceae</taxon>
        <taxon>Vitrella</taxon>
    </lineage>
</organism>
<feature type="domain" description="DUF1995" evidence="2">
    <location>
        <begin position="96"/>
        <end position="324"/>
    </location>
</feature>
<dbReference type="InterPro" id="IPR018962">
    <property type="entry name" value="DUF1995"/>
</dbReference>
<dbReference type="InterPro" id="IPR053021">
    <property type="entry name" value="Chloroplast_ADK"/>
</dbReference>
<dbReference type="EMBL" id="CDMY01000623">
    <property type="protein sequence ID" value="CEM26650.1"/>
    <property type="molecule type" value="Genomic_DNA"/>
</dbReference>
<dbReference type="PANTHER" id="PTHR35509">
    <property type="entry name" value="DOMAIN PROTEIN, PUTATIVE (DUF1995)-RELATED"/>
    <property type="match status" value="1"/>
</dbReference>
<evidence type="ECO:0000259" key="2">
    <source>
        <dbReference type="Pfam" id="PF09353"/>
    </source>
</evidence>
<keyword evidence="4" id="KW-1185">Reference proteome</keyword>
<dbReference type="Pfam" id="PF09353">
    <property type="entry name" value="DUF1995"/>
    <property type="match status" value="1"/>
</dbReference>